<accession>A0ABD2B3Z3</accession>
<feature type="non-terminal residue" evidence="1">
    <location>
        <position position="79"/>
    </location>
</feature>
<dbReference type="AlphaFoldDB" id="A0ABD2B3Z3"/>
<proteinExistence type="predicted"/>
<organism evidence="1 2">
    <name type="scientific">Vespula maculifrons</name>
    <name type="common">Eastern yellow jacket</name>
    <name type="synonym">Wasp</name>
    <dbReference type="NCBI Taxonomy" id="7453"/>
    <lineage>
        <taxon>Eukaryota</taxon>
        <taxon>Metazoa</taxon>
        <taxon>Ecdysozoa</taxon>
        <taxon>Arthropoda</taxon>
        <taxon>Hexapoda</taxon>
        <taxon>Insecta</taxon>
        <taxon>Pterygota</taxon>
        <taxon>Neoptera</taxon>
        <taxon>Endopterygota</taxon>
        <taxon>Hymenoptera</taxon>
        <taxon>Apocrita</taxon>
        <taxon>Aculeata</taxon>
        <taxon>Vespoidea</taxon>
        <taxon>Vespidae</taxon>
        <taxon>Vespinae</taxon>
        <taxon>Vespula</taxon>
    </lineage>
</organism>
<dbReference type="EMBL" id="JAYRBN010000100">
    <property type="protein sequence ID" value="KAL2727418.1"/>
    <property type="molecule type" value="Genomic_DNA"/>
</dbReference>
<name>A0ABD2B3Z3_VESMC</name>
<comment type="caution">
    <text evidence="1">The sequence shown here is derived from an EMBL/GenBank/DDBJ whole genome shotgun (WGS) entry which is preliminary data.</text>
</comment>
<gene>
    <name evidence="1" type="ORF">V1477_016694</name>
</gene>
<keyword evidence="2" id="KW-1185">Reference proteome</keyword>
<evidence type="ECO:0000313" key="1">
    <source>
        <dbReference type="EMBL" id="KAL2727418.1"/>
    </source>
</evidence>
<evidence type="ECO:0000313" key="2">
    <source>
        <dbReference type="Proteomes" id="UP001607303"/>
    </source>
</evidence>
<protein>
    <submittedName>
        <fullName evidence="1">Uncharacterized protein</fullName>
    </submittedName>
</protein>
<dbReference type="Proteomes" id="UP001607303">
    <property type="component" value="Unassembled WGS sequence"/>
</dbReference>
<sequence length="79" mass="9015">MISIFLRVIFFYKPEIATRFVSPPSIFGTGGVIGTRHISRIEIEGMPHTFSVLNVVFNSNEKISDKKRIIDESYENPIN</sequence>
<reference evidence="1 2" key="1">
    <citation type="journal article" date="2024" name="Ann. Entomol. Soc. Am.">
        <title>Genomic analyses of the southern and eastern yellowjacket wasps (Hymenoptera: Vespidae) reveal evolutionary signatures of social life.</title>
        <authorList>
            <person name="Catto M.A."/>
            <person name="Caine P.B."/>
            <person name="Orr S.E."/>
            <person name="Hunt B.G."/>
            <person name="Goodisman M.A.D."/>
        </authorList>
    </citation>
    <scope>NUCLEOTIDE SEQUENCE [LARGE SCALE GENOMIC DNA]</scope>
    <source>
        <strain evidence="1">232</strain>
        <tissue evidence="1">Head and thorax</tissue>
    </source>
</reference>